<proteinExistence type="predicted"/>
<gene>
    <name evidence="5" type="ORF">BDV96DRAFT_593850</name>
</gene>
<keyword evidence="3" id="KW-0949">S-adenosyl-L-methionine</keyword>
<dbReference type="SUPFAM" id="SSF53335">
    <property type="entry name" value="S-adenosyl-L-methionine-dependent methyltransferases"/>
    <property type="match status" value="1"/>
</dbReference>
<keyword evidence="1 5" id="KW-0489">Methyltransferase</keyword>
<dbReference type="PANTHER" id="PTHR43712:SF12">
    <property type="entry name" value="STERIGMATOCYSTIN 8-O-METHYLTRANSFERASE"/>
    <property type="match status" value="1"/>
</dbReference>
<dbReference type="PROSITE" id="PS51683">
    <property type="entry name" value="SAM_OMT_II"/>
    <property type="match status" value="1"/>
</dbReference>
<organism evidence="5 6">
    <name type="scientific">Lophiotrema nucula</name>
    <dbReference type="NCBI Taxonomy" id="690887"/>
    <lineage>
        <taxon>Eukaryota</taxon>
        <taxon>Fungi</taxon>
        <taxon>Dikarya</taxon>
        <taxon>Ascomycota</taxon>
        <taxon>Pezizomycotina</taxon>
        <taxon>Dothideomycetes</taxon>
        <taxon>Pleosporomycetidae</taxon>
        <taxon>Pleosporales</taxon>
        <taxon>Lophiotremataceae</taxon>
        <taxon>Lophiotrema</taxon>
    </lineage>
</organism>
<evidence type="ECO:0000256" key="1">
    <source>
        <dbReference type="ARBA" id="ARBA00022603"/>
    </source>
</evidence>
<accession>A0A6A5ZSN5</accession>
<dbReference type="Proteomes" id="UP000799770">
    <property type="component" value="Unassembled WGS sequence"/>
</dbReference>
<dbReference type="Gene3D" id="1.10.10.10">
    <property type="entry name" value="Winged helix-like DNA-binding domain superfamily/Winged helix DNA-binding domain"/>
    <property type="match status" value="1"/>
</dbReference>
<dbReference type="Pfam" id="PF00891">
    <property type="entry name" value="Methyltransf_2"/>
    <property type="match status" value="1"/>
</dbReference>
<evidence type="ECO:0000259" key="4">
    <source>
        <dbReference type="Pfam" id="PF00891"/>
    </source>
</evidence>
<name>A0A6A5ZSN5_9PLEO</name>
<dbReference type="GO" id="GO:0032259">
    <property type="term" value="P:methylation"/>
    <property type="evidence" value="ECO:0007669"/>
    <property type="project" value="UniProtKB-KW"/>
</dbReference>
<evidence type="ECO:0000256" key="2">
    <source>
        <dbReference type="ARBA" id="ARBA00022679"/>
    </source>
</evidence>
<dbReference type="PANTHER" id="PTHR43712">
    <property type="entry name" value="PUTATIVE (AFU_ORTHOLOGUE AFUA_4G14580)-RELATED"/>
    <property type="match status" value="1"/>
</dbReference>
<keyword evidence="6" id="KW-1185">Reference proteome</keyword>
<evidence type="ECO:0000256" key="3">
    <source>
        <dbReference type="ARBA" id="ARBA00022691"/>
    </source>
</evidence>
<dbReference type="SUPFAM" id="SSF46785">
    <property type="entry name" value="Winged helix' DNA-binding domain"/>
    <property type="match status" value="1"/>
</dbReference>
<feature type="domain" description="O-methyltransferase C-terminal" evidence="4">
    <location>
        <begin position="186"/>
        <end position="388"/>
    </location>
</feature>
<sequence>MATRIIELAAVISRNAATIDAVLALQNLPQPSFEPSVGVIFPQESITARDALLDATQELHDLLLAPMSLIYRKSGHNNMVCMKAIVRYNIADKITPGESMSYQDLSKACGLAEQPLKHLLRHGMTMRIFAEPERGVVAHTAASALMRDPNCRVWLEAGTDDLWPASVNLVDALAKWPDSEEPNHTGWNIAHDTEEPLYQKLATDDKLATRFAASMTATIANNPAFDPAHLHRSYDWQSLGNGLVVDVGGSHGTVSISLAREYSSLRFISQDLGNTIETASSVPKDVANRVQLMAHDFFTPQPVKADAYLFRWIFHSWSDKYATRILQALIPALKPKSRVLIQDGCMPPPGVIPNWRERDLRGTDLIMKAYFNAWERDADEWRELFTKADPNFKFVGIYQPEGSALALIEARWIGNSNEA</sequence>
<dbReference type="GO" id="GO:0008171">
    <property type="term" value="F:O-methyltransferase activity"/>
    <property type="evidence" value="ECO:0007669"/>
    <property type="project" value="InterPro"/>
</dbReference>
<dbReference type="OrthoDB" id="1606438at2759"/>
<evidence type="ECO:0000313" key="5">
    <source>
        <dbReference type="EMBL" id="KAF2121893.1"/>
    </source>
</evidence>
<dbReference type="AlphaFoldDB" id="A0A6A5ZSN5"/>
<dbReference type="EMBL" id="ML977311">
    <property type="protein sequence ID" value="KAF2121893.1"/>
    <property type="molecule type" value="Genomic_DNA"/>
</dbReference>
<keyword evidence="2 5" id="KW-0808">Transferase</keyword>
<evidence type="ECO:0000313" key="6">
    <source>
        <dbReference type="Proteomes" id="UP000799770"/>
    </source>
</evidence>
<dbReference type="Gene3D" id="3.40.50.150">
    <property type="entry name" value="Vaccinia Virus protein VP39"/>
    <property type="match status" value="1"/>
</dbReference>
<dbReference type="InterPro" id="IPR001077">
    <property type="entry name" value="COMT_C"/>
</dbReference>
<dbReference type="InterPro" id="IPR016461">
    <property type="entry name" value="COMT-like"/>
</dbReference>
<dbReference type="InterPro" id="IPR036390">
    <property type="entry name" value="WH_DNA-bd_sf"/>
</dbReference>
<reference evidence="5" key="1">
    <citation type="journal article" date="2020" name="Stud. Mycol.">
        <title>101 Dothideomycetes genomes: a test case for predicting lifestyles and emergence of pathogens.</title>
        <authorList>
            <person name="Haridas S."/>
            <person name="Albert R."/>
            <person name="Binder M."/>
            <person name="Bloem J."/>
            <person name="Labutti K."/>
            <person name="Salamov A."/>
            <person name="Andreopoulos B."/>
            <person name="Baker S."/>
            <person name="Barry K."/>
            <person name="Bills G."/>
            <person name="Bluhm B."/>
            <person name="Cannon C."/>
            <person name="Castanera R."/>
            <person name="Culley D."/>
            <person name="Daum C."/>
            <person name="Ezra D."/>
            <person name="Gonzalez J."/>
            <person name="Henrissat B."/>
            <person name="Kuo A."/>
            <person name="Liang C."/>
            <person name="Lipzen A."/>
            <person name="Lutzoni F."/>
            <person name="Magnuson J."/>
            <person name="Mondo S."/>
            <person name="Nolan M."/>
            <person name="Ohm R."/>
            <person name="Pangilinan J."/>
            <person name="Park H.-J."/>
            <person name="Ramirez L."/>
            <person name="Alfaro M."/>
            <person name="Sun H."/>
            <person name="Tritt A."/>
            <person name="Yoshinaga Y."/>
            <person name="Zwiers L.-H."/>
            <person name="Turgeon B."/>
            <person name="Goodwin S."/>
            <person name="Spatafora J."/>
            <person name="Crous P."/>
            <person name="Grigoriev I."/>
        </authorList>
    </citation>
    <scope>NUCLEOTIDE SEQUENCE</scope>
    <source>
        <strain evidence="5">CBS 627.86</strain>
    </source>
</reference>
<dbReference type="InterPro" id="IPR029063">
    <property type="entry name" value="SAM-dependent_MTases_sf"/>
</dbReference>
<dbReference type="InterPro" id="IPR036388">
    <property type="entry name" value="WH-like_DNA-bd_sf"/>
</dbReference>
<protein>
    <submittedName>
        <fullName evidence="5">Sterigmatocystin 8-O-methyltransferase</fullName>
    </submittedName>
</protein>